<name>A0A1M4BL05_9ACTN</name>
<dbReference type="AlphaFoldDB" id="A0A1M4BL05"/>
<accession>A0A1M4BL05</accession>
<dbReference type="RefSeq" id="WP_173150658.1">
    <property type="nucleotide sequence ID" value="NZ_CP084059.1"/>
</dbReference>
<evidence type="ECO:0000256" key="1">
    <source>
        <dbReference type="SAM" id="MobiDB-lite"/>
    </source>
</evidence>
<evidence type="ECO:0000313" key="2">
    <source>
        <dbReference type="EMBL" id="SAP16357.1"/>
    </source>
</evidence>
<proteinExistence type="predicted"/>
<dbReference type="EMBL" id="LT559121">
    <property type="protein sequence ID" value="SAP16357.1"/>
    <property type="molecule type" value="Genomic_DNA"/>
</dbReference>
<gene>
    <name evidence="2" type="ORF">BN4615_P11020</name>
</gene>
<protein>
    <submittedName>
        <fullName evidence="2">Uncharacterized protein</fullName>
    </submittedName>
</protein>
<sequence>MTETTAAPPPLDPELNDPRKGKSTRIPELSTIEFQSTSALKKWVEESRRLSVNHSAEIEWGAEEIEAVLTITGQGNPWLMGLDVKRRARRIAKRAHRAAELQRGSAAELVKLWQEFLVQFAPALNPQGEQRKKTFDFKS</sequence>
<organism evidence="2">
    <name type="scientific">Nonomuraea gerenzanensis</name>
    <dbReference type="NCBI Taxonomy" id="93944"/>
    <lineage>
        <taxon>Bacteria</taxon>
        <taxon>Bacillati</taxon>
        <taxon>Actinomycetota</taxon>
        <taxon>Actinomycetes</taxon>
        <taxon>Streptosporangiales</taxon>
        <taxon>Streptosporangiaceae</taxon>
        <taxon>Nonomuraea</taxon>
    </lineage>
</organism>
<feature type="region of interest" description="Disordered" evidence="1">
    <location>
        <begin position="1"/>
        <end position="28"/>
    </location>
</feature>
<reference evidence="2" key="1">
    <citation type="submission" date="2016-04" db="EMBL/GenBank/DDBJ databases">
        <authorList>
            <person name="Evans L.H."/>
            <person name="Alamgir A."/>
            <person name="Owens N."/>
            <person name="Weber N.D."/>
            <person name="Virtaneva K."/>
            <person name="Barbian K."/>
            <person name="Babar A."/>
            <person name="Rosenke K."/>
        </authorList>
    </citation>
    <scope>NUCLEOTIDE SEQUENCE</scope>
    <source>
        <strain evidence="2">Nono1</strain>
    </source>
</reference>